<proteinExistence type="predicted"/>
<dbReference type="EMBL" id="NBBI01000002">
    <property type="protein sequence ID" value="OWK31330.1"/>
    <property type="molecule type" value="Genomic_DNA"/>
</dbReference>
<name>A0A245ZNL4_9SPHN</name>
<feature type="signal peptide" evidence="2">
    <location>
        <begin position="1"/>
        <end position="21"/>
    </location>
</feature>
<protein>
    <recommendedName>
        <fullName evidence="5">Nickel/cobalt transporter regulator</fullName>
    </recommendedName>
</protein>
<keyword evidence="2" id="KW-0732">Signal</keyword>
<evidence type="ECO:0008006" key="5">
    <source>
        <dbReference type="Google" id="ProtNLM"/>
    </source>
</evidence>
<dbReference type="Pfam" id="PF11776">
    <property type="entry name" value="RcnB"/>
    <property type="match status" value="1"/>
</dbReference>
<feature type="chain" id="PRO_5011992461" description="Nickel/cobalt transporter regulator" evidence="2">
    <location>
        <begin position="22"/>
        <end position="182"/>
    </location>
</feature>
<dbReference type="OrthoDB" id="7205329at2"/>
<accession>A0A245ZNL4</accession>
<reference evidence="3 4" key="1">
    <citation type="submission" date="2017-03" db="EMBL/GenBank/DDBJ databases">
        <title>Genome sequence of Sphingomonas dokdonensis DSM 21029.</title>
        <authorList>
            <person name="Poehlein A."/>
            <person name="Wuebbeler J.H."/>
            <person name="Steinbuechel A."/>
            <person name="Daniel R."/>
        </authorList>
    </citation>
    <scope>NUCLEOTIDE SEQUENCE [LARGE SCALE GENOMIC DNA]</scope>
    <source>
        <strain evidence="3 4">DSM 21029</strain>
    </source>
</reference>
<evidence type="ECO:0000313" key="4">
    <source>
        <dbReference type="Proteomes" id="UP000197290"/>
    </source>
</evidence>
<dbReference type="AlphaFoldDB" id="A0A245ZNL4"/>
<keyword evidence="4" id="KW-1185">Reference proteome</keyword>
<feature type="coiled-coil region" evidence="1">
    <location>
        <begin position="24"/>
        <end position="84"/>
    </location>
</feature>
<dbReference type="RefSeq" id="WP_088366682.1">
    <property type="nucleotide sequence ID" value="NZ_NBBI01000002.1"/>
</dbReference>
<keyword evidence="1" id="KW-0175">Coiled coil</keyword>
<evidence type="ECO:0000313" key="3">
    <source>
        <dbReference type="EMBL" id="OWK31330.1"/>
    </source>
</evidence>
<dbReference type="InterPro" id="IPR024572">
    <property type="entry name" value="RcnB"/>
</dbReference>
<dbReference type="Gene3D" id="3.10.450.160">
    <property type="entry name" value="inner membrane protein cigr"/>
    <property type="match status" value="1"/>
</dbReference>
<organism evidence="3 4">
    <name type="scientific">Sphingomonas dokdonensis</name>
    <dbReference type="NCBI Taxonomy" id="344880"/>
    <lineage>
        <taxon>Bacteria</taxon>
        <taxon>Pseudomonadati</taxon>
        <taxon>Pseudomonadota</taxon>
        <taxon>Alphaproteobacteria</taxon>
        <taxon>Sphingomonadales</taxon>
        <taxon>Sphingomonadaceae</taxon>
        <taxon>Sphingomonas</taxon>
    </lineage>
</organism>
<dbReference type="Proteomes" id="UP000197290">
    <property type="component" value="Unassembled WGS sequence"/>
</dbReference>
<evidence type="ECO:0000256" key="1">
    <source>
        <dbReference type="SAM" id="Coils"/>
    </source>
</evidence>
<sequence length="182" mass="22632">MRKLILSALMAATVIPGVAAAQSYGELRRDRQDIREERRDVREAQRRGDWRRVEGERRDLRDARREYREDLRDARRDVRRDRRDWGDRDRRWGRNDWRTYRSSNRALYSRGNWRAPFRYNTFRPGVRIAPNYYGQRYWINDPWRYRLPPARANARWVRHYNDVILVDYRRGIVLDVIRNFYW</sequence>
<evidence type="ECO:0000256" key="2">
    <source>
        <dbReference type="SAM" id="SignalP"/>
    </source>
</evidence>
<gene>
    <name evidence="3" type="ORF">SPDO_13380</name>
</gene>
<comment type="caution">
    <text evidence="3">The sequence shown here is derived from an EMBL/GenBank/DDBJ whole genome shotgun (WGS) entry which is preliminary data.</text>
</comment>